<dbReference type="PANTHER" id="PTHR37950">
    <property type="entry name" value="4-HYDROXYPHENYLACETATE CATABOLISM PROTEIN"/>
    <property type="match status" value="1"/>
</dbReference>
<keyword evidence="1" id="KW-0413">Isomerase</keyword>
<organism evidence="1 2">
    <name type="scientific">Virgibacillus pantothenticus</name>
    <dbReference type="NCBI Taxonomy" id="1473"/>
    <lineage>
        <taxon>Bacteria</taxon>
        <taxon>Bacillati</taxon>
        <taxon>Bacillota</taxon>
        <taxon>Bacilli</taxon>
        <taxon>Bacillales</taxon>
        <taxon>Bacillaceae</taxon>
        <taxon>Virgibacillus</taxon>
    </lineage>
</organism>
<comment type="caution">
    <text evidence="1">The sequence shown here is derived from an EMBL/GenBank/DDBJ whole genome shotgun (WGS) entry which is preliminary data.</text>
</comment>
<dbReference type="RefSeq" id="WP_050352474.1">
    <property type="nucleotide sequence ID" value="NZ_BOSN01000001.1"/>
</dbReference>
<sequence>MPHLIIEYTTNIRKEIDIANLLKIANQALLSHHDIIPIGGLRSRAIALEDYLIADGTEDDAFIHATLKLGKGRTETEKKRLCDDLFTAMTDHLTSVFKARYLAISLELYEFTFPTYKLNNIHQRYPK</sequence>
<gene>
    <name evidence="1" type="ORF">AFK71_15975</name>
</gene>
<dbReference type="InterPro" id="IPR014347">
    <property type="entry name" value="Tautomerase/MIF_sf"/>
</dbReference>
<dbReference type="GeneID" id="66870991"/>
<reference evidence="2" key="1">
    <citation type="submission" date="2015-07" db="EMBL/GenBank/DDBJ databases">
        <title>Fjat-10053 dsm26.</title>
        <authorList>
            <person name="Liu B."/>
            <person name="Wang J."/>
            <person name="Zhu Y."/>
            <person name="Liu G."/>
            <person name="Chen Q."/>
            <person name="Chen Z."/>
            <person name="Lan J."/>
            <person name="Che J."/>
            <person name="Ge C."/>
            <person name="Shi H."/>
            <person name="Pan Z."/>
            <person name="Liu X."/>
        </authorList>
    </citation>
    <scope>NUCLEOTIDE SEQUENCE [LARGE SCALE GENOMIC DNA]</scope>
    <source>
        <strain evidence="2">DSM 26</strain>
    </source>
</reference>
<dbReference type="Pfam" id="PF02962">
    <property type="entry name" value="CHMI"/>
    <property type="match status" value="1"/>
</dbReference>
<dbReference type="EMBL" id="LGTO01000007">
    <property type="protein sequence ID" value="KNE19912.1"/>
    <property type="molecule type" value="Genomic_DNA"/>
</dbReference>
<dbReference type="Gene3D" id="3.30.429.10">
    <property type="entry name" value="Macrophage Migration Inhibitory Factor"/>
    <property type="match status" value="1"/>
</dbReference>
<evidence type="ECO:0000313" key="1">
    <source>
        <dbReference type="EMBL" id="KNE19912.1"/>
    </source>
</evidence>
<dbReference type="PATRIC" id="fig|1473.5.peg.1877"/>
<dbReference type="Proteomes" id="UP000036780">
    <property type="component" value="Unassembled WGS sequence"/>
</dbReference>
<name>A0A0L0QMS6_VIRPA</name>
<proteinExistence type="predicted"/>
<evidence type="ECO:0000313" key="2">
    <source>
        <dbReference type="Proteomes" id="UP000036780"/>
    </source>
</evidence>
<dbReference type="SUPFAM" id="SSF55331">
    <property type="entry name" value="Tautomerase/MIF"/>
    <property type="match status" value="1"/>
</dbReference>
<dbReference type="PANTHER" id="PTHR37950:SF1">
    <property type="entry name" value="4-HYDROXYPHENYLACETATE CATABOLISM PROTEIN"/>
    <property type="match status" value="1"/>
</dbReference>
<dbReference type="CDD" id="cd00580">
    <property type="entry name" value="CHMI"/>
    <property type="match status" value="1"/>
</dbReference>
<protein>
    <submittedName>
        <fullName evidence="1">5-carboxymethyl-2-hydroxymuconate isomerase</fullName>
    </submittedName>
</protein>
<dbReference type="GO" id="GO:0008704">
    <property type="term" value="F:5-carboxymethyl-2-hydroxymuconate delta-isomerase activity"/>
    <property type="evidence" value="ECO:0007669"/>
    <property type="project" value="InterPro"/>
</dbReference>
<dbReference type="OrthoDB" id="9814215at2"/>
<dbReference type="InterPro" id="IPR004220">
    <property type="entry name" value="5-COMe_2-OHmuconate_Isoase"/>
</dbReference>
<keyword evidence="2" id="KW-1185">Reference proteome</keyword>
<accession>A0A0L0QMS6</accession>
<dbReference type="AlphaFoldDB" id="A0A0L0QMS6"/>